<dbReference type="Pfam" id="PF16109">
    <property type="entry name" value="DUF4827"/>
    <property type="match status" value="1"/>
</dbReference>
<dbReference type="AlphaFoldDB" id="A0A6G8F1K8"/>
<feature type="signal peptide" evidence="1">
    <location>
        <begin position="1"/>
        <end position="23"/>
    </location>
</feature>
<dbReference type="InterPro" id="IPR046357">
    <property type="entry name" value="PPIase_dom_sf"/>
</dbReference>
<proteinExistence type="predicted"/>
<dbReference type="InterPro" id="IPR032252">
    <property type="entry name" value="DUF4827"/>
</dbReference>
<protein>
    <submittedName>
        <fullName evidence="2">DUF4827 domain-containing protein</fullName>
    </submittedName>
</protein>
<evidence type="ECO:0000256" key="1">
    <source>
        <dbReference type="SAM" id="SignalP"/>
    </source>
</evidence>
<evidence type="ECO:0000313" key="2">
    <source>
        <dbReference type="EMBL" id="QIM09951.1"/>
    </source>
</evidence>
<name>A0A6G8F1K8_9BACT</name>
<organism evidence="2">
    <name type="scientific">uncultured Prevotella sp</name>
    <dbReference type="NCBI Taxonomy" id="159272"/>
    <lineage>
        <taxon>Bacteria</taxon>
        <taxon>Pseudomonadati</taxon>
        <taxon>Bacteroidota</taxon>
        <taxon>Bacteroidia</taxon>
        <taxon>Bacteroidales</taxon>
        <taxon>Prevotellaceae</taxon>
        <taxon>Prevotella</taxon>
        <taxon>environmental samples</taxon>
    </lineage>
</organism>
<feature type="chain" id="PRO_5026171858" evidence="1">
    <location>
        <begin position="24"/>
        <end position="213"/>
    </location>
</feature>
<keyword evidence="1" id="KW-0732">Signal</keyword>
<dbReference type="PROSITE" id="PS51257">
    <property type="entry name" value="PROKAR_LIPOPROTEIN"/>
    <property type="match status" value="1"/>
</dbReference>
<dbReference type="EMBL" id="MN990733">
    <property type="protein sequence ID" value="QIM09951.1"/>
    <property type="molecule type" value="Genomic_DNA"/>
</dbReference>
<accession>A0A6G8F1K8</accession>
<dbReference type="GO" id="GO:0003755">
    <property type="term" value="F:peptidyl-prolyl cis-trans isomerase activity"/>
    <property type="evidence" value="ECO:0007669"/>
    <property type="project" value="InterPro"/>
</dbReference>
<sequence length="213" mass="23878">MTSKTLCTLYTLMMILVALTSCSETETYAEQKEREESAISNYITKNHINAISEEQFKAQGDSTSVEKNEYVFFKSTGIYMQIVDKGCGEILKPNESADVLCRFQEFNINSDSLQLTNTGNVIYATTLDKMTVRNTSGTFTATFVSGLMYMAYGSTSVPAGWLVPLTYIRLGRPQNADDKVARVKIIVPHDKGHLYATNNVYACHYDITYMRGE</sequence>
<reference evidence="2" key="1">
    <citation type="journal article" date="2020" name="J. ISSAAS">
        <title>Lactobacilli and other gastrointestinal microbiota of Peromyscus leucopus, reservoir host for agents of Lyme disease and other zoonoses in North America.</title>
        <authorList>
            <person name="Milovic A."/>
            <person name="Bassam K."/>
            <person name="Shao H."/>
            <person name="Chatzistamou I."/>
            <person name="Tufts D.M."/>
            <person name="Diuk-Wasser M."/>
            <person name="Barbour A.G."/>
        </authorList>
    </citation>
    <scope>NUCLEOTIDE SEQUENCE</scope>
    <source>
        <strain evidence="2">LL70</strain>
    </source>
</reference>
<gene>
    <name evidence="2" type="ORF">Prevot485_0500</name>
</gene>
<dbReference type="Gene3D" id="3.10.50.40">
    <property type="match status" value="1"/>
</dbReference>